<dbReference type="GO" id="GO:0005576">
    <property type="term" value="C:extracellular region"/>
    <property type="evidence" value="ECO:0007669"/>
    <property type="project" value="TreeGrafter"/>
</dbReference>
<dbReference type="EMBL" id="MU825437">
    <property type="protein sequence ID" value="KAJ7389228.1"/>
    <property type="molecule type" value="Genomic_DNA"/>
</dbReference>
<dbReference type="GO" id="GO:0005102">
    <property type="term" value="F:signaling receptor binding"/>
    <property type="evidence" value="ECO:0007669"/>
    <property type="project" value="TreeGrafter"/>
</dbReference>
<name>A0A9W9ZY85_9CNID</name>
<proteinExistence type="predicted"/>
<gene>
    <name evidence="5" type="ORF">OS493_032696</name>
</gene>
<keyword evidence="2 3" id="KW-1015">Disulfide bond</keyword>
<dbReference type="Pfam" id="PF07974">
    <property type="entry name" value="EGF_2"/>
    <property type="match status" value="1"/>
</dbReference>
<dbReference type="OrthoDB" id="6021170at2759"/>
<keyword evidence="1" id="KW-0732">Signal</keyword>
<dbReference type="Proteomes" id="UP001163046">
    <property type="component" value="Unassembled WGS sequence"/>
</dbReference>
<keyword evidence="6" id="KW-1185">Reference proteome</keyword>
<dbReference type="PROSITE" id="PS50026">
    <property type="entry name" value="EGF_3"/>
    <property type="match status" value="1"/>
</dbReference>
<dbReference type="PROSITE" id="PS01186">
    <property type="entry name" value="EGF_2"/>
    <property type="match status" value="1"/>
</dbReference>
<feature type="disulfide bond" evidence="3">
    <location>
        <begin position="61"/>
        <end position="71"/>
    </location>
</feature>
<dbReference type="PANTHER" id="PTHR14949:SF54">
    <property type="entry name" value="VWFD DOMAIN-CONTAINING PROTEIN"/>
    <property type="match status" value="1"/>
</dbReference>
<dbReference type="GO" id="GO:0009986">
    <property type="term" value="C:cell surface"/>
    <property type="evidence" value="ECO:0007669"/>
    <property type="project" value="TreeGrafter"/>
</dbReference>
<evidence type="ECO:0000256" key="3">
    <source>
        <dbReference type="PROSITE-ProRule" id="PRU00076"/>
    </source>
</evidence>
<protein>
    <recommendedName>
        <fullName evidence="4">EGF-like domain-containing protein</fullName>
    </recommendedName>
</protein>
<reference evidence="5" key="1">
    <citation type="submission" date="2023-01" db="EMBL/GenBank/DDBJ databases">
        <title>Genome assembly of the deep-sea coral Lophelia pertusa.</title>
        <authorList>
            <person name="Herrera S."/>
            <person name="Cordes E."/>
        </authorList>
    </citation>
    <scope>NUCLEOTIDE SEQUENCE</scope>
    <source>
        <strain evidence="5">USNM1676648</strain>
        <tissue evidence="5">Polyp</tissue>
    </source>
</reference>
<feature type="domain" description="EGF-like" evidence="4">
    <location>
        <begin position="57"/>
        <end position="89"/>
    </location>
</feature>
<comment type="caution">
    <text evidence="5">The sequence shown here is derived from an EMBL/GenBank/DDBJ whole genome shotgun (WGS) entry which is preliminary data.</text>
</comment>
<accession>A0A9W9ZY85</accession>
<evidence type="ECO:0000313" key="6">
    <source>
        <dbReference type="Proteomes" id="UP001163046"/>
    </source>
</evidence>
<comment type="caution">
    <text evidence="3">Lacks conserved residue(s) required for the propagation of feature annotation.</text>
</comment>
<evidence type="ECO:0000256" key="2">
    <source>
        <dbReference type="ARBA" id="ARBA00023157"/>
    </source>
</evidence>
<dbReference type="InterPro" id="IPR000742">
    <property type="entry name" value="EGF"/>
</dbReference>
<dbReference type="SMART" id="SM00181">
    <property type="entry name" value="EGF"/>
    <property type="match status" value="2"/>
</dbReference>
<dbReference type="InterPro" id="IPR013111">
    <property type="entry name" value="EGF_extracell"/>
</dbReference>
<evidence type="ECO:0000256" key="1">
    <source>
        <dbReference type="ARBA" id="ARBA00022729"/>
    </source>
</evidence>
<dbReference type="Gene3D" id="2.10.25.10">
    <property type="entry name" value="Laminin"/>
    <property type="match status" value="2"/>
</dbReference>
<keyword evidence="3" id="KW-0245">EGF-like domain</keyword>
<dbReference type="PANTHER" id="PTHR14949">
    <property type="entry name" value="EGF-LIKE-DOMAIN, MULTIPLE 7, 8"/>
    <property type="match status" value="1"/>
</dbReference>
<sequence>MSKWRLCVARDVCKCPPEYMGDRCQYPFCRPPCINDGHCVRPNVCMCPASWKGENCQKPVCHLPCLNGGRCARPNQCTCLSGYAGVMCEKAICNQPCLNGGQCVRPGLRMSFWIHWTAMRGERHVVRQQKTLKLKEQPWTLAVLLSNRPELMMVLLIHIIINSYRDRSEIFLEIIIPNRKRDSTILNYNQGLASSSYFY</sequence>
<evidence type="ECO:0000313" key="5">
    <source>
        <dbReference type="EMBL" id="KAJ7389228.1"/>
    </source>
</evidence>
<feature type="disulfide bond" evidence="3">
    <location>
        <begin position="79"/>
        <end position="88"/>
    </location>
</feature>
<dbReference type="InterPro" id="IPR050969">
    <property type="entry name" value="Dev_Signal_Modulators"/>
</dbReference>
<organism evidence="5 6">
    <name type="scientific">Desmophyllum pertusum</name>
    <dbReference type="NCBI Taxonomy" id="174260"/>
    <lineage>
        <taxon>Eukaryota</taxon>
        <taxon>Metazoa</taxon>
        <taxon>Cnidaria</taxon>
        <taxon>Anthozoa</taxon>
        <taxon>Hexacorallia</taxon>
        <taxon>Scleractinia</taxon>
        <taxon>Caryophylliina</taxon>
        <taxon>Caryophylliidae</taxon>
        <taxon>Desmophyllum</taxon>
    </lineage>
</organism>
<dbReference type="SUPFAM" id="SSF57196">
    <property type="entry name" value="EGF/Laminin"/>
    <property type="match status" value="2"/>
</dbReference>
<dbReference type="PROSITE" id="PS00022">
    <property type="entry name" value="EGF_1"/>
    <property type="match status" value="1"/>
</dbReference>
<dbReference type="AlphaFoldDB" id="A0A9W9ZY85"/>
<evidence type="ECO:0000259" key="4">
    <source>
        <dbReference type="PROSITE" id="PS50026"/>
    </source>
</evidence>